<comment type="caution">
    <text evidence="2">The sequence shown here is derived from an EMBL/GenBank/DDBJ whole genome shotgun (WGS) entry which is preliminary data.</text>
</comment>
<name>A0A6A4WD94_AMPAM</name>
<feature type="compositionally biased region" description="Basic residues" evidence="1">
    <location>
        <begin position="98"/>
        <end position="111"/>
    </location>
</feature>
<accession>A0A6A4WD94</accession>
<feature type="compositionally biased region" description="Polar residues" evidence="1">
    <location>
        <begin position="83"/>
        <end position="94"/>
    </location>
</feature>
<protein>
    <submittedName>
        <fullName evidence="2">Uncharacterized protein</fullName>
    </submittedName>
</protein>
<feature type="compositionally biased region" description="Basic residues" evidence="1">
    <location>
        <begin position="133"/>
        <end position="145"/>
    </location>
</feature>
<feature type="region of interest" description="Disordered" evidence="1">
    <location>
        <begin position="59"/>
        <end position="159"/>
    </location>
</feature>
<dbReference type="Proteomes" id="UP000440578">
    <property type="component" value="Unassembled WGS sequence"/>
</dbReference>
<proteinExistence type="predicted"/>
<organism evidence="2 3">
    <name type="scientific">Amphibalanus amphitrite</name>
    <name type="common">Striped barnacle</name>
    <name type="synonym">Balanus amphitrite</name>
    <dbReference type="NCBI Taxonomy" id="1232801"/>
    <lineage>
        <taxon>Eukaryota</taxon>
        <taxon>Metazoa</taxon>
        <taxon>Ecdysozoa</taxon>
        <taxon>Arthropoda</taxon>
        <taxon>Crustacea</taxon>
        <taxon>Multicrustacea</taxon>
        <taxon>Cirripedia</taxon>
        <taxon>Thoracica</taxon>
        <taxon>Thoracicalcarea</taxon>
        <taxon>Balanomorpha</taxon>
        <taxon>Balanoidea</taxon>
        <taxon>Balanidae</taxon>
        <taxon>Amphibalaninae</taxon>
        <taxon>Amphibalanus</taxon>
    </lineage>
</organism>
<sequence length="212" mass="23338">MERQLCPYATLYRPAESAVDGHGFTAVHCGSLPTALASDLTGQLEPLYADPRQRLQSLPAAGAHQRQRVRSLPVSDEYDSPDSDSNSPGRPSQVRSASLRRVHRSHSRERRRAADSSSSSGQVTPELRSRSLSSRRARRKRRRARTPVLLPPAGDLGRRGRSAAELQSLLQQQLQLQQQLAAHRAAETAERADLGLRSLAHTLAGRDFSINV</sequence>
<reference evidence="2 3" key="1">
    <citation type="submission" date="2019-07" db="EMBL/GenBank/DDBJ databases">
        <title>Draft genome assembly of a fouling barnacle, Amphibalanus amphitrite (Darwin, 1854): The first reference genome for Thecostraca.</title>
        <authorList>
            <person name="Kim W."/>
        </authorList>
    </citation>
    <scope>NUCLEOTIDE SEQUENCE [LARGE SCALE GENOMIC DNA]</scope>
    <source>
        <strain evidence="2">SNU_AA5</strain>
        <tissue evidence="2">Soma without cirri and trophi</tissue>
    </source>
</reference>
<evidence type="ECO:0000256" key="1">
    <source>
        <dbReference type="SAM" id="MobiDB-lite"/>
    </source>
</evidence>
<keyword evidence="3" id="KW-1185">Reference proteome</keyword>
<dbReference type="AlphaFoldDB" id="A0A6A4WD94"/>
<dbReference type="OrthoDB" id="6380591at2759"/>
<evidence type="ECO:0000313" key="2">
    <source>
        <dbReference type="EMBL" id="KAF0299911.1"/>
    </source>
</evidence>
<evidence type="ECO:0000313" key="3">
    <source>
        <dbReference type="Proteomes" id="UP000440578"/>
    </source>
</evidence>
<gene>
    <name evidence="2" type="ORF">FJT64_003379</name>
</gene>
<dbReference type="EMBL" id="VIIS01001314">
    <property type="protein sequence ID" value="KAF0299911.1"/>
    <property type="molecule type" value="Genomic_DNA"/>
</dbReference>